<gene>
    <name evidence="2" type="ORF">OE88DRAFT_309015</name>
</gene>
<dbReference type="STRING" id="5364.A0A5C3MXZ4"/>
<dbReference type="PANTHER" id="PTHR35585:SF1">
    <property type="entry name" value="HHE DOMAIN PROTEIN (AFU_ORTHOLOGUE AFUA_4G00730)"/>
    <property type="match status" value="1"/>
</dbReference>
<dbReference type="Gene3D" id="1.20.120.520">
    <property type="entry name" value="nmb1532 protein domain like"/>
    <property type="match status" value="1"/>
</dbReference>
<organism evidence="2 3">
    <name type="scientific">Heliocybe sulcata</name>
    <dbReference type="NCBI Taxonomy" id="5364"/>
    <lineage>
        <taxon>Eukaryota</taxon>
        <taxon>Fungi</taxon>
        <taxon>Dikarya</taxon>
        <taxon>Basidiomycota</taxon>
        <taxon>Agaricomycotina</taxon>
        <taxon>Agaricomycetes</taxon>
        <taxon>Gloeophyllales</taxon>
        <taxon>Gloeophyllaceae</taxon>
        <taxon>Heliocybe</taxon>
    </lineage>
</organism>
<dbReference type="Pfam" id="PF01814">
    <property type="entry name" value="Hemerythrin"/>
    <property type="match status" value="1"/>
</dbReference>
<dbReference type="EMBL" id="ML213514">
    <property type="protein sequence ID" value="TFK50060.1"/>
    <property type="molecule type" value="Genomic_DNA"/>
</dbReference>
<protein>
    <recommendedName>
        <fullName evidence="1">Hemerythrin-like domain-containing protein</fullName>
    </recommendedName>
</protein>
<dbReference type="AlphaFoldDB" id="A0A5C3MXZ4"/>
<accession>A0A5C3MXZ4</accession>
<dbReference type="InterPro" id="IPR012312">
    <property type="entry name" value="Hemerythrin-like"/>
</dbReference>
<reference evidence="2 3" key="1">
    <citation type="journal article" date="2019" name="Nat. Ecol. Evol.">
        <title>Megaphylogeny resolves global patterns of mushroom evolution.</title>
        <authorList>
            <person name="Varga T."/>
            <person name="Krizsan K."/>
            <person name="Foldi C."/>
            <person name="Dima B."/>
            <person name="Sanchez-Garcia M."/>
            <person name="Sanchez-Ramirez S."/>
            <person name="Szollosi G.J."/>
            <person name="Szarkandi J.G."/>
            <person name="Papp V."/>
            <person name="Albert L."/>
            <person name="Andreopoulos W."/>
            <person name="Angelini C."/>
            <person name="Antonin V."/>
            <person name="Barry K.W."/>
            <person name="Bougher N.L."/>
            <person name="Buchanan P."/>
            <person name="Buyck B."/>
            <person name="Bense V."/>
            <person name="Catcheside P."/>
            <person name="Chovatia M."/>
            <person name="Cooper J."/>
            <person name="Damon W."/>
            <person name="Desjardin D."/>
            <person name="Finy P."/>
            <person name="Geml J."/>
            <person name="Haridas S."/>
            <person name="Hughes K."/>
            <person name="Justo A."/>
            <person name="Karasinski D."/>
            <person name="Kautmanova I."/>
            <person name="Kiss B."/>
            <person name="Kocsube S."/>
            <person name="Kotiranta H."/>
            <person name="LaButti K.M."/>
            <person name="Lechner B.E."/>
            <person name="Liimatainen K."/>
            <person name="Lipzen A."/>
            <person name="Lukacs Z."/>
            <person name="Mihaltcheva S."/>
            <person name="Morgado L.N."/>
            <person name="Niskanen T."/>
            <person name="Noordeloos M.E."/>
            <person name="Ohm R.A."/>
            <person name="Ortiz-Santana B."/>
            <person name="Ovrebo C."/>
            <person name="Racz N."/>
            <person name="Riley R."/>
            <person name="Savchenko A."/>
            <person name="Shiryaev A."/>
            <person name="Soop K."/>
            <person name="Spirin V."/>
            <person name="Szebenyi C."/>
            <person name="Tomsovsky M."/>
            <person name="Tulloss R.E."/>
            <person name="Uehling J."/>
            <person name="Grigoriev I.V."/>
            <person name="Vagvolgyi C."/>
            <person name="Papp T."/>
            <person name="Martin F.M."/>
            <person name="Miettinen O."/>
            <person name="Hibbett D.S."/>
            <person name="Nagy L.G."/>
        </authorList>
    </citation>
    <scope>NUCLEOTIDE SEQUENCE [LARGE SCALE GENOMIC DNA]</scope>
    <source>
        <strain evidence="2 3">OMC1185</strain>
    </source>
</reference>
<evidence type="ECO:0000313" key="2">
    <source>
        <dbReference type="EMBL" id="TFK50060.1"/>
    </source>
</evidence>
<keyword evidence="3" id="KW-1185">Reference proteome</keyword>
<dbReference type="PANTHER" id="PTHR35585">
    <property type="entry name" value="HHE DOMAIN PROTEIN (AFU_ORTHOLOGUE AFUA_4G00730)"/>
    <property type="match status" value="1"/>
</dbReference>
<name>A0A5C3MXZ4_9AGAM</name>
<dbReference type="OrthoDB" id="9983919at2759"/>
<evidence type="ECO:0000313" key="3">
    <source>
        <dbReference type="Proteomes" id="UP000305948"/>
    </source>
</evidence>
<proteinExistence type="predicted"/>
<feature type="domain" description="Hemerythrin-like" evidence="1">
    <location>
        <begin position="44"/>
        <end position="158"/>
    </location>
</feature>
<sequence>MFARVAVRPSAALRLARPSSSLYSPIALRSRSLATVSPTLLDVTNEIKVDHDNVRDLWSRFQAATEKQERAVIANTLIREMAVHGDSEEISVYNDYYKLGFDGTADHNKEEHADIKKLVYAADAVPMSSSKYDEVLGKAVNAFLTHAQEEENDQFPAIKSKLTPEENDKIAREFLKARTMVPTRPHPLAPQTGGVAQKAAGGWGSVHDKIVETLGGREFVELKFHHPEQY</sequence>
<evidence type="ECO:0000259" key="1">
    <source>
        <dbReference type="Pfam" id="PF01814"/>
    </source>
</evidence>
<dbReference type="Proteomes" id="UP000305948">
    <property type="component" value="Unassembled WGS sequence"/>
</dbReference>